<proteinExistence type="predicted"/>
<keyword evidence="1" id="KW-1133">Transmembrane helix</keyword>
<evidence type="ECO:0000313" key="3">
    <source>
        <dbReference type="Proteomes" id="UP001056708"/>
    </source>
</evidence>
<feature type="transmembrane region" description="Helical" evidence="1">
    <location>
        <begin position="123"/>
        <end position="140"/>
    </location>
</feature>
<name>A0ABY5ALK5_9CYAN</name>
<dbReference type="Proteomes" id="UP001056708">
    <property type="component" value="Chromosome"/>
</dbReference>
<sequence>MNDVSIDSPVYFGQFGSYQITAGDRREVRIYRAGLAVAAVSFALGTGLILSVGPSDWVLQTLTGLYGLFALSLGVSLLTIHIYLAPLHRLLQACWLVGVASSVDLILASEDSLALTVYQHPSSLWGLGFLFVALTGIYFKEAFCFNRLETKFLTPLVPILLLGHLSGLLPEESKPVMLAMWAILFLIFSLRKLPQAIPDDIGDKSVFEHLRNRNRQASPSETGL</sequence>
<dbReference type="EMBL" id="CP098611">
    <property type="protein sequence ID" value="USR90087.1"/>
    <property type="molecule type" value="Genomic_DNA"/>
</dbReference>
<accession>A0ABY5ALK5</accession>
<dbReference type="InterPro" id="IPR019275">
    <property type="entry name" value="DUF2301"/>
</dbReference>
<keyword evidence="1" id="KW-0472">Membrane</keyword>
<protein>
    <submittedName>
        <fullName evidence="2">DUF2301 domain-containing membrane protein</fullName>
    </submittedName>
</protein>
<feature type="transmembrane region" description="Helical" evidence="1">
    <location>
        <begin position="33"/>
        <end position="53"/>
    </location>
</feature>
<keyword evidence="3" id="KW-1185">Reference proteome</keyword>
<evidence type="ECO:0000313" key="2">
    <source>
        <dbReference type="EMBL" id="USR90087.1"/>
    </source>
</evidence>
<dbReference type="Pfam" id="PF10063">
    <property type="entry name" value="DUF2301"/>
    <property type="match status" value="1"/>
</dbReference>
<dbReference type="RefSeq" id="WP_252661774.1">
    <property type="nucleotide sequence ID" value="NZ_CP098611.1"/>
</dbReference>
<evidence type="ECO:0000256" key="1">
    <source>
        <dbReference type="SAM" id="Phobius"/>
    </source>
</evidence>
<organism evidence="2 3">
    <name type="scientific">Phormidium yuhuli AB48</name>
    <dbReference type="NCBI Taxonomy" id="2940671"/>
    <lineage>
        <taxon>Bacteria</taxon>
        <taxon>Bacillati</taxon>
        <taxon>Cyanobacteriota</taxon>
        <taxon>Cyanophyceae</taxon>
        <taxon>Oscillatoriophycideae</taxon>
        <taxon>Oscillatoriales</taxon>
        <taxon>Oscillatoriaceae</taxon>
        <taxon>Phormidium</taxon>
        <taxon>Phormidium yuhuli</taxon>
    </lineage>
</organism>
<dbReference type="PANTHER" id="PTHR36716:SF2">
    <property type="entry name" value="F3H9.20 PROTEIN"/>
    <property type="match status" value="1"/>
</dbReference>
<reference evidence="2" key="1">
    <citation type="submission" date="2022-06" db="EMBL/GenBank/DDBJ databases">
        <title>Genome sequence of Phormidium yuhuli AB48 isolated from an industrial photobioreactor environment.</title>
        <authorList>
            <person name="Qiu Y."/>
            <person name="Noonan A.J.C."/>
            <person name="Dofher K."/>
            <person name="Koch M."/>
            <person name="Kieft B."/>
            <person name="Lin X."/>
            <person name="Ziels R.M."/>
            <person name="Hallam S.J."/>
        </authorList>
    </citation>
    <scope>NUCLEOTIDE SEQUENCE</scope>
    <source>
        <strain evidence="2">AB48</strain>
    </source>
</reference>
<feature type="transmembrane region" description="Helical" evidence="1">
    <location>
        <begin position="65"/>
        <end position="83"/>
    </location>
</feature>
<gene>
    <name evidence="2" type="ORF">NEA10_14695</name>
</gene>
<dbReference type="PANTHER" id="PTHR36716">
    <property type="entry name" value="F3H9.20 PROTEIN"/>
    <property type="match status" value="1"/>
</dbReference>
<keyword evidence="1" id="KW-0812">Transmembrane</keyword>
<feature type="transmembrane region" description="Helical" evidence="1">
    <location>
        <begin position="90"/>
        <end position="108"/>
    </location>
</feature>